<dbReference type="Proteomes" id="UP000241360">
    <property type="component" value="Segment"/>
</dbReference>
<sequence>MAPSQKRLELQTLLEGVLGSGNVYFQPPSNVQMNYPCIVYAQDNAKTEFADNSPYSRAKRYQLTLIGRNPDDMMLLSDDIAQLPLSNLNRIFTADNLHHHVFNLYF</sequence>
<reference evidence="2" key="1">
    <citation type="submission" date="2018-01" db="EMBL/GenBank/DDBJ databases">
        <authorList>
            <person name="Wardenburg K.E."/>
            <person name="Rana S."/>
            <person name="Felix E."/>
            <person name="Puentes R.J."/>
            <person name="Shaffer C.D."/>
            <person name="Weston-Hafer K.A."/>
            <person name="Russell D.A."/>
            <person name="Pope W.H."/>
            <person name="Jacobs-Sera D."/>
            <person name="Hendrix R.W."/>
            <person name="Hatfull G.F."/>
        </authorList>
    </citation>
    <scope>NUCLEOTIDE SEQUENCE [LARGE SCALE GENOMIC DNA]</scope>
</reference>
<name>A0A2L1IW89_9CAUD</name>
<organism evidence="1 2">
    <name type="scientific">Streptomyces phage Bing</name>
    <dbReference type="NCBI Taxonomy" id="2079427"/>
    <lineage>
        <taxon>Viruses</taxon>
        <taxon>Duplodnaviria</taxon>
        <taxon>Heunggongvirae</taxon>
        <taxon>Uroviricota</taxon>
        <taxon>Caudoviricetes</taxon>
        <taxon>Bingvirus</taxon>
        <taxon>Bingvirus bing</taxon>
    </lineage>
</organism>
<protein>
    <submittedName>
        <fullName evidence="1">Head-to-tail connector complex protein</fullName>
    </submittedName>
</protein>
<dbReference type="EMBL" id="MG757154">
    <property type="protein sequence ID" value="AVD99438.1"/>
    <property type="molecule type" value="Genomic_DNA"/>
</dbReference>
<evidence type="ECO:0000313" key="2">
    <source>
        <dbReference type="Proteomes" id="UP000241360"/>
    </source>
</evidence>
<evidence type="ECO:0000313" key="1">
    <source>
        <dbReference type="EMBL" id="AVD99438.1"/>
    </source>
</evidence>
<keyword evidence="2" id="KW-1185">Reference proteome</keyword>
<dbReference type="OrthoDB" id="15699at10239"/>
<proteinExistence type="predicted"/>
<accession>A0A2L1IW89</accession>
<gene>
    <name evidence="1" type="ORF">SEA_BING_16</name>
</gene>